<organism evidence="7 8">
    <name type="scientific">Brachionus calyciflorus</name>
    <dbReference type="NCBI Taxonomy" id="104777"/>
    <lineage>
        <taxon>Eukaryota</taxon>
        <taxon>Metazoa</taxon>
        <taxon>Spiralia</taxon>
        <taxon>Gnathifera</taxon>
        <taxon>Rotifera</taxon>
        <taxon>Eurotatoria</taxon>
        <taxon>Monogononta</taxon>
        <taxon>Pseudotrocha</taxon>
        <taxon>Ploima</taxon>
        <taxon>Brachionidae</taxon>
        <taxon>Brachionus</taxon>
    </lineage>
</organism>
<feature type="transmembrane region" description="Helical" evidence="6">
    <location>
        <begin position="33"/>
        <end position="49"/>
    </location>
</feature>
<evidence type="ECO:0000256" key="1">
    <source>
        <dbReference type="ARBA" id="ARBA00004141"/>
    </source>
</evidence>
<evidence type="ECO:0000256" key="4">
    <source>
        <dbReference type="ARBA" id="ARBA00023136"/>
    </source>
</evidence>
<gene>
    <name evidence="7" type="ORF">OXX778_LOCUS9541</name>
</gene>
<feature type="transmembrane region" description="Helical" evidence="6">
    <location>
        <begin position="85"/>
        <end position="105"/>
    </location>
</feature>
<evidence type="ECO:0000256" key="6">
    <source>
        <dbReference type="SAM" id="Phobius"/>
    </source>
</evidence>
<name>A0A813X007_9BILA</name>
<keyword evidence="8" id="KW-1185">Reference proteome</keyword>
<keyword evidence="3 6" id="KW-1133">Transmembrane helix</keyword>
<dbReference type="InterPro" id="IPR009436">
    <property type="entry name" value="AGTRAP"/>
</dbReference>
<comment type="subcellular location">
    <subcellularLocation>
        <location evidence="1">Membrane</location>
        <topology evidence="1">Multi-pass membrane protein</topology>
    </subcellularLocation>
</comment>
<feature type="transmembrane region" description="Helical" evidence="6">
    <location>
        <begin position="56"/>
        <end position="79"/>
    </location>
</feature>
<dbReference type="GO" id="GO:0005886">
    <property type="term" value="C:plasma membrane"/>
    <property type="evidence" value="ECO:0007669"/>
    <property type="project" value="TreeGrafter"/>
</dbReference>
<evidence type="ECO:0000313" key="8">
    <source>
        <dbReference type="Proteomes" id="UP000663879"/>
    </source>
</evidence>
<keyword evidence="4 6" id="KW-0472">Membrane</keyword>
<accession>A0A813X007</accession>
<dbReference type="Pfam" id="PF06396">
    <property type="entry name" value="AGTRAP"/>
    <property type="match status" value="1"/>
</dbReference>
<feature type="compositionally biased region" description="Low complexity" evidence="5">
    <location>
        <begin position="130"/>
        <end position="149"/>
    </location>
</feature>
<evidence type="ECO:0000256" key="2">
    <source>
        <dbReference type="ARBA" id="ARBA00022692"/>
    </source>
</evidence>
<comment type="caution">
    <text evidence="7">The sequence shown here is derived from an EMBL/GenBank/DDBJ whole genome shotgun (WGS) entry which is preliminary data.</text>
</comment>
<keyword evidence="2 6" id="KW-0812">Transmembrane</keyword>
<dbReference type="PANTHER" id="PTHR16521">
    <property type="entry name" value="TYPE-1 ANGIOTENSIN II RECEPTOR-ASSOCIATED PROTEIN"/>
    <property type="match status" value="1"/>
</dbReference>
<evidence type="ECO:0000256" key="5">
    <source>
        <dbReference type="SAM" id="MobiDB-lite"/>
    </source>
</evidence>
<dbReference type="AlphaFoldDB" id="A0A813X007"/>
<reference evidence="7" key="1">
    <citation type="submission" date="2021-02" db="EMBL/GenBank/DDBJ databases">
        <authorList>
            <person name="Nowell W R."/>
        </authorList>
    </citation>
    <scope>NUCLEOTIDE SEQUENCE</scope>
    <source>
        <strain evidence="7">Ploen Becks lab</strain>
    </source>
</reference>
<evidence type="ECO:0000256" key="3">
    <source>
        <dbReference type="ARBA" id="ARBA00022989"/>
    </source>
</evidence>
<dbReference type="OrthoDB" id="10465465at2759"/>
<feature type="region of interest" description="Disordered" evidence="5">
    <location>
        <begin position="130"/>
        <end position="156"/>
    </location>
</feature>
<evidence type="ECO:0000313" key="7">
    <source>
        <dbReference type="EMBL" id="CAF0863132.1"/>
    </source>
</evidence>
<dbReference type="GO" id="GO:0038166">
    <property type="term" value="P:angiotensin-activated signaling pathway"/>
    <property type="evidence" value="ECO:0007669"/>
    <property type="project" value="InterPro"/>
</dbReference>
<dbReference type="EMBL" id="CAJNOC010001416">
    <property type="protein sequence ID" value="CAF0863132.1"/>
    <property type="molecule type" value="Genomic_DNA"/>
</dbReference>
<feature type="transmembrane region" description="Helical" evidence="6">
    <location>
        <begin position="7"/>
        <end position="27"/>
    </location>
</feature>
<protein>
    <submittedName>
        <fullName evidence="7">Uncharacterized protein</fullName>
    </submittedName>
</protein>
<proteinExistence type="predicted"/>
<dbReference type="Proteomes" id="UP000663879">
    <property type="component" value="Unassembled WGS sequence"/>
</dbReference>
<sequence length="156" mass="17647">MQVTQSIIQHGLFLVHFVLAVLAMSSFVLPNGYLISQAIIIGLNFWSFIEKEKSEPFYLLSSVTFFTFFTDIIIIAINWTSNQGFQLAMGIIMIFVKPIIFYLALNSGRERDGVAGVGMPSFGNWGSPQTNFQTEQQHQQQNYQSSQQFTGGYQNQ</sequence>
<dbReference type="PANTHER" id="PTHR16521:SF3">
    <property type="entry name" value="TYPE-1 ANGIOTENSIN II RECEPTOR-ASSOCIATED PROTEIN"/>
    <property type="match status" value="1"/>
</dbReference>